<keyword evidence="3" id="KW-1185">Reference proteome</keyword>
<dbReference type="KEGG" id="more:E1B28_011695"/>
<keyword evidence="1" id="KW-0812">Transmembrane</keyword>
<protein>
    <submittedName>
        <fullName evidence="2">Uncharacterized protein</fullName>
    </submittedName>
</protein>
<feature type="transmembrane region" description="Helical" evidence="1">
    <location>
        <begin position="6"/>
        <end position="33"/>
    </location>
</feature>
<organism evidence="2 3">
    <name type="scientific">Marasmius oreades</name>
    <name type="common">fairy-ring Marasmius</name>
    <dbReference type="NCBI Taxonomy" id="181124"/>
    <lineage>
        <taxon>Eukaryota</taxon>
        <taxon>Fungi</taxon>
        <taxon>Dikarya</taxon>
        <taxon>Basidiomycota</taxon>
        <taxon>Agaricomycotina</taxon>
        <taxon>Agaricomycetes</taxon>
        <taxon>Agaricomycetidae</taxon>
        <taxon>Agaricales</taxon>
        <taxon>Marasmiineae</taxon>
        <taxon>Marasmiaceae</taxon>
        <taxon>Marasmius</taxon>
    </lineage>
</organism>
<keyword evidence="1" id="KW-0472">Membrane</keyword>
<keyword evidence="1" id="KW-1133">Transmembrane helix</keyword>
<feature type="transmembrane region" description="Helical" evidence="1">
    <location>
        <begin position="224"/>
        <end position="243"/>
    </location>
</feature>
<dbReference type="GeneID" id="66080770"/>
<accession>A0A9P7UQ83</accession>
<dbReference type="OrthoDB" id="3357408at2759"/>
<reference evidence="2" key="1">
    <citation type="journal article" date="2021" name="Genome Biol. Evol.">
        <title>The assembled and annotated genome of the fairy-ring fungus Marasmius oreades.</title>
        <authorList>
            <person name="Hiltunen M."/>
            <person name="Ament-Velasquez S.L."/>
            <person name="Johannesson H."/>
        </authorList>
    </citation>
    <scope>NUCLEOTIDE SEQUENCE</scope>
    <source>
        <strain evidence="2">03SP1</strain>
    </source>
</reference>
<name>A0A9P7UQ83_9AGAR</name>
<evidence type="ECO:0000256" key="1">
    <source>
        <dbReference type="SAM" id="Phobius"/>
    </source>
</evidence>
<dbReference type="Proteomes" id="UP001049176">
    <property type="component" value="Chromosome 7"/>
</dbReference>
<feature type="transmembrane region" description="Helical" evidence="1">
    <location>
        <begin position="166"/>
        <end position="187"/>
    </location>
</feature>
<feature type="transmembrane region" description="Helical" evidence="1">
    <location>
        <begin position="249"/>
        <end position="270"/>
    </location>
</feature>
<sequence length="328" mass="36272">MAPPRLVVLFFVGWTHILLYGFNAVLFVVGIYLLRKRKDRQGSEFLFISSSLLFTFATISAIVSTVIVVGGYLSMSGSLPTSINLRACSIIQYLLVHLIDLISFTVLAYRCFHIWGGRYLVIALPVVIFLAETGVYYSEFRQYMTVQYISDPAQESGDFIKQSLPFTTAVVVLAAVSNALLTVLIAGRMWWMKRQIQYFVCDGIVGNLPQRYESIIAMTMESGMIIPTFIIIYTVVGVLNAKTGTYGDVIVVLSTILPQIVAFAPLIILVRVGLGIRVERDQINSSQSSQGRTTVPHVLSIHRDVTVSVSVAPPEDVELGSISKGQKF</sequence>
<dbReference type="AlphaFoldDB" id="A0A9P7UQ83"/>
<dbReference type="EMBL" id="CM032187">
    <property type="protein sequence ID" value="KAG7090078.1"/>
    <property type="molecule type" value="Genomic_DNA"/>
</dbReference>
<dbReference type="RefSeq" id="XP_043006548.1">
    <property type="nucleotide sequence ID" value="XM_043156753.1"/>
</dbReference>
<feature type="transmembrane region" description="Helical" evidence="1">
    <location>
        <begin position="90"/>
        <end position="112"/>
    </location>
</feature>
<feature type="transmembrane region" description="Helical" evidence="1">
    <location>
        <begin position="119"/>
        <end position="137"/>
    </location>
</feature>
<evidence type="ECO:0000313" key="2">
    <source>
        <dbReference type="EMBL" id="KAG7090078.1"/>
    </source>
</evidence>
<feature type="transmembrane region" description="Helical" evidence="1">
    <location>
        <begin position="45"/>
        <end position="70"/>
    </location>
</feature>
<comment type="caution">
    <text evidence="2">The sequence shown here is derived from an EMBL/GenBank/DDBJ whole genome shotgun (WGS) entry which is preliminary data.</text>
</comment>
<gene>
    <name evidence="2" type="ORF">E1B28_011695</name>
</gene>
<evidence type="ECO:0000313" key="3">
    <source>
        <dbReference type="Proteomes" id="UP001049176"/>
    </source>
</evidence>
<proteinExistence type="predicted"/>